<keyword evidence="2" id="KW-1185">Reference proteome</keyword>
<protein>
    <submittedName>
        <fullName evidence="1">Type II toxin-antitoxin system VapC family toxin</fullName>
    </submittedName>
</protein>
<evidence type="ECO:0000313" key="2">
    <source>
        <dbReference type="Proteomes" id="UP001501671"/>
    </source>
</evidence>
<dbReference type="RefSeq" id="WP_345248298.1">
    <property type="nucleotide sequence ID" value="NZ_BAABFO010000006.1"/>
</dbReference>
<sequence length="71" mass="7986">MSEAARRLIEDADNTLLFSVASLREIAIKLGLGRQDFEVDPRLLRRALLDNGYVVTADERVSEYPGPVRKV</sequence>
<dbReference type="EMBL" id="BAABFO010000006">
    <property type="protein sequence ID" value="GAA4329829.1"/>
    <property type="molecule type" value="Genomic_DNA"/>
</dbReference>
<name>A0ABP8GTQ6_9BURK</name>
<organism evidence="1 2">
    <name type="scientific">Pigmentiphaga soli</name>
    <dbReference type="NCBI Taxonomy" id="1007095"/>
    <lineage>
        <taxon>Bacteria</taxon>
        <taxon>Pseudomonadati</taxon>
        <taxon>Pseudomonadota</taxon>
        <taxon>Betaproteobacteria</taxon>
        <taxon>Burkholderiales</taxon>
        <taxon>Alcaligenaceae</taxon>
        <taxon>Pigmentiphaga</taxon>
    </lineage>
</organism>
<evidence type="ECO:0000313" key="1">
    <source>
        <dbReference type="EMBL" id="GAA4329829.1"/>
    </source>
</evidence>
<dbReference type="Proteomes" id="UP001501671">
    <property type="component" value="Unassembled WGS sequence"/>
</dbReference>
<comment type="caution">
    <text evidence="1">The sequence shown here is derived from an EMBL/GenBank/DDBJ whole genome shotgun (WGS) entry which is preliminary data.</text>
</comment>
<proteinExistence type="predicted"/>
<accession>A0ABP8GTQ6</accession>
<gene>
    <name evidence="1" type="ORF">GCM10023144_17040</name>
</gene>
<reference evidence="2" key="1">
    <citation type="journal article" date="2019" name="Int. J. Syst. Evol. Microbiol.">
        <title>The Global Catalogue of Microorganisms (GCM) 10K type strain sequencing project: providing services to taxonomists for standard genome sequencing and annotation.</title>
        <authorList>
            <consortium name="The Broad Institute Genomics Platform"/>
            <consortium name="The Broad Institute Genome Sequencing Center for Infectious Disease"/>
            <person name="Wu L."/>
            <person name="Ma J."/>
        </authorList>
    </citation>
    <scope>NUCLEOTIDE SEQUENCE [LARGE SCALE GENOMIC DNA]</scope>
    <source>
        <strain evidence="2">JCM 17666</strain>
    </source>
</reference>